<dbReference type="RefSeq" id="WP_332864200.1">
    <property type="nucleotide sequence ID" value="NZ_JBAFSM010000009.1"/>
</dbReference>
<name>A0AAW9QPT2_9CHRO</name>
<keyword evidence="8" id="KW-1185">Reference proteome</keyword>
<feature type="transmembrane region" description="Helical" evidence="6">
    <location>
        <begin position="75"/>
        <end position="97"/>
    </location>
</feature>
<dbReference type="PANTHER" id="PTHR30561:SF9">
    <property type="entry name" value="4-AMINO-4-DEOXY-L-ARABINOSE-PHOSPHOUNDECAPRENOL FLIPPASE SUBUNIT ARNF-RELATED"/>
    <property type="match status" value="1"/>
</dbReference>
<evidence type="ECO:0000313" key="7">
    <source>
        <dbReference type="EMBL" id="MEG3436736.1"/>
    </source>
</evidence>
<evidence type="ECO:0000256" key="4">
    <source>
        <dbReference type="ARBA" id="ARBA00022989"/>
    </source>
</evidence>
<evidence type="ECO:0000256" key="1">
    <source>
        <dbReference type="ARBA" id="ARBA00004651"/>
    </source>
</evidence>
<dbReference type="Gene3D" id="1.10.3730.20">
    <property type="match status" value="2"/>
</dbReference>
<evidence type="ECO:0000313" key="8">
    <source>
        <dbReference type="Proteomes" id="UP001328733"/>
    </source>
</evidence>
<comment type="subcellular location">
    <subcellularLocation>
        <location evidence="1">Cell membrane</location>
        <topology evidence="1">Multi-pass membrane protein</topology>
    </subcellularLocation>
</comment>
<keyword evidence="4 6" id="KW-1133">Transmembrane helix</keyword>
<dbReference type="GO" id="GO:0005886">
    <property type="term" value="C:plasma membrane"/>
    <property type="evidence" value="ECO:0007669"/>
    <property type="project" value="UniProtKB-SubCell"/>
</dbReference>
<evidence type="ECO:0000256" key="6">
    <source>
        <dbReference type="SAM" id="Phobius"/>
    </source>
</evidence>
<feature type="transmembrane region" description="Helical" evidence="6">
    <location>
        <begin position="143"/>
        <end position="170"/>
    </location>
</feature>
<evidence type="ECO:0000256" key="3">
    <source>
        <dbReference type="ARBA" id="ARBA00022692"/>
    </source>
</evidence>
<keyword evidence="5 6" id="KW-0472">Membrane</keyword>
<sequence>MNTFLLLASLVITQVLGDMWLSRAMKSFGTANPLSVSGLASIVVYALTNFWIWLGVATLVFSLFLYFIAVSRLDLSYVLPIHASQYILNAFFAWILLGESVSVIRWLSAIVIAVGVFIVSLSKNPASFEKLSPKQKNFPFRKWFDKFFLALVPVSLSAVKFWGAVLVIALSDSAGDLSNTIGMRQIGAMKINSPSSLIRFIGKILTNANILRGIAFQTIAFFSFLSILSWADISLVRPATASGYVTTLLGAKYLLHEQIKPGRLFGIVIVGIGVGLVSLDGLI</sequence>
<feature type="transmembrane region" description="Helical" evidence="6">
    <location>
        <begin position="41"/>
        <end position="68"/>
    </location>
</feature>
<organism evidence="7 8">
    <name type="scientific">Pannus brasiliensis CCIBt3594</name>
    <dbReference type="NCBI Taxonomy" id="1427578"/>
    <lineage>
        <taxon>Bacteria</taxon>
        <taxon>Bacillati</taxon>
        <taxon>Cyanobacteriota</taxon>
        <taxon>Cyanophyceae</taxon>
        <taxon>Oscillatoriophycideae</taxon>
        <taxon>Chroococcales</taxon>
        <taxon>Microcystaceae</taxon>
        <taxon>Pannus</taxon>
    </lineage>
</organism>
<dbReference type="PANTHER" id="PTHR30561">
    <property type="entry name" value="SMR FAMILY PROTON-DEPENDENT DRUG EFFLUX TRANSPORTER SUGE"/>
    <property type="match status" value="1"/>
</dbReference>
<feature type="transmembrane region" description="Helical" evidence="6">
    <location>
        <begin position="210"/>
        <end position="231"/>
    </location>
</feature>
<keyword evidence="3 6" id="KW-0812">Transmembrane</keyword>
<dbReference type="GO" id="GO:0022857">
    <property type="term" value="F:transmembrane transporter activity"/>
    <property type="evidence" value="ECO:0007669"/>
    <property type="project" value="InterPro"/>
</dbReference>
<keyword evidence="2" id="KW-1003">Cell membrane</keyword>
<proteinExistence type="predicted"/>
<dbReference type="SUPFAM" id="SSF103481">
    <property type="entry name" value="Multidrug resistance efflux transporter EmrE"/>
    <property type="match status" value="2"/>
</dbReference>
<protein>
    <recommendedName>
        <fullName evidence="9">EamA domain-containing protein</fullName>
    </recommendedName>
</protein>
<comment type="caution">
    <text evidence="7">The sequence shown here is derived from an EMBL/GenBank/DDBJ whole genome shotgun (WGS) entry which is preliminary data.</text>
</comment>
<accession>A0AAW9QPT2</accession>
<dbReference type="InterPro" id="IPR000390">
    <property type="entry name" value="Small_drug/metabolite_transptr"/>
</dbReference>
<evidence type="ECO:0008006" key="9">
    <source>
        <dbReference type="Google" id="ProtNLM"/>
    </source>
</evidence>
<feature type="transmembrane region" description="Helical" evidence="6">
    <location>
        <begin position="262"/>
        <end position="279"/>
    </location>
</feature>
<gene>
    <name evidence="7" type="ORF">V0288_06355</name>
</gene>
<evidence type="ECO:0000256" key="2">
    <source>
        <dbReference type="ARBA" id="ARBA00022475"/>
    </source>
</evidence>
<dbReference type="InterPro" id="IPR037185">
    <property type="entry name" value="EmrE-like"/>
</dbReference>
<dbReference type="AlphaFoldDB" id="A0AAW9QPT2"/>
<reference evidence="7 8" key="1">
    <citation type="submission" date="2024-01" db="EMBL/GenBank/DDBJ databases">
        <title>Genomic insights into the taxonomy and metabolism of the cyanobacterium Pannus brasiliensis CCIBt3594.</title>
        <authorList>
            <person name="Machado M."/>
            <person name="Botero N.B."/>
            <person name="Andreote A.P.D."/>
            <person name="Feitosa A.M.T."/>
            <person name="Popin R."/>
            <person name="Sivonen K."/>
            <person name="Fiore M.F."/>
        </authorList>
    </citation>
    <scope>NUCLEOTIDE SEQUENCE [LARGE SCALE GENOMIC DNA]</scope>
    <source>
        <strain evidence="7 8">CCIBt3594</strain>
    </source>
</reference>
<dbReference type="Proteomes" id="UP001328733">
    <property type="component" value="Unassembled WGS sequence"/>
</dbReference>
<evidence type="ECO:0000256" key="5">
    <source>
        <dbReference type="ARBA" id="ARBA00023136"/>
    </source>
</evidence>
<feature type="transmembrane region" description="Helical" evidence="6">
    <location>
        <begin position="103"/>
        <end position="122"/>
    </location>
</feature>
<dbReference type="EMBL" id="JBAFSM010000009">
    <property type="protein sequence ID" value="MEG3436736.1"/>
    <property type="molecule type" value="Genomic_DNA"/>
</dbReference>